<evidence type="ECO:0000256" key="1">
    <source>
        <dbReference type="SAM" id="SignalP"/>
    </source>
</evidence>
<dbReference type="AlphaFoldDB" id="A0A6C2U6A3"/>
<protein>
    <recommendedName>
        <fullName evidence="4">PKD domain-containing protein</fullName>
    </recommendedName>
</protein>
<keyword evidence="1" id="KW-0732">Signal</keyword>
<feature type="chain" id="PRO_5025503228" description="PKD domain-containing protein" evidence="1">
    <location>
        <begin position="23"/>
        <end position="1134"/>
    </location>
</feature>
<sequence length="1134" mass="121702">MRSPTITTALLSALATASVVLAETLPLTDTAMIRGGTYASTVQNVGSAASLKNAAGDNLRIAMMKIDLTSVTGSVDTAAFNVYAKADSSSDYDLYAWAVKDTAPGQGWDGSTATFSNVTSSGMFTPQEDLHLANDPNLTLLGSSTVTNGGGSTPNRLVSLSNATIADAVNSRTDDGHLTIVFAIDANINVAVRPHDHADAPSLDFSYSTPPAPEFPYPLYAAAEQLYANTNTYDLTQENYTFTEVWRTQVEPNISFLPQSYYSPIVTRGDDTFVAYVDTDYRITVARISSNGVETAHIDNTLYQPEEFYANYDGDPSNDVASASYHTVRVLEGVEADSHHSLSLGIDENGYLHIVGDMHNYPRYESPQAHLPLRYAYKNIMYWRSDNPLDISSFSFKGDQDGECPPGFGFTYQFFFNDMNGRLHFTARAHQATDNSTRCAPFSQYDAGSGTWTALGGPDPDDPGSEARVFYDDGYEYTVSGGTTNSAGYYSKTHPHGVFDRNNTMHLVAPLLADPTLYPDAENFYHFVDRITYAQSTNGADFTKADGTSMILPATINLTSNRADIAYSSDGNTNAFLAMLGNIAVDYQNNPYTVAKHKYIDGTANDSIIVGWNGTSWINYGVLDSDNTDFRLVHDPAGVMSYIGDSSGKMMRFWKPDGSIRTINLPWSLKVIDYEYQKQTGNILGLTKDGDDLVVVKVGIDNRPGMVLVDPPTNAPTNNPPKITAPASAAGYDLFVAATDADGDPLTYTWSKSYGPGEVYFTANGTTASSNTTASFSEIGTYELKVAVSDGTDERYSTCFLVSTSSVGVVTNVQIGGLAGERDIRWDAFADGGSTATYTYADSTDPNLQFTFQVAAANGDALNLNSGFIGIDSSGRQTDDATGRISLDEAVTITVTYVDPGNLLAALEIDSLGPYWGNGATETTVFSDTSANSTNIVTFDHNIAANLIDYSTTGLDPLTKHNTATWSLTVSADHALGATATGMGGLKLKYVVDLGGNNTPPYNQWAADSGLTPGVNDGHSDDAEYGGLGDGMNNLLEYALGGDPLADDAAAILPQGLLEDGFLNYVYQRRLDAAARGLTYDVLVTTNLVSNVWTNGSEEAGSVAIDAEFESVTNRVPTAAELQQFMKLEVGISE</sequence>
<gene>
    <name evidence="2" type="ORF">PDESU_04016</name>
</gene>
<dbReference type="Proteomes" id="UP000366872">
    <property type="component" value="Unassembled WGS sequence"/>
</dbReference>
<organism evidence="2 3">
    <name type="scientific">Pontiella desulfatans</name>
    <dbReference type="NCBI Taxonomy" id="2750659"/>
    <lineage>
        <taxon>Bacteria</taxon>
        <taxon>Pseudomonadati</taxon>
        <taxon>Kiritimatiellota</taxon>
        <taxon>Kiritimatiellia</taxon>
        <taxon>Kiritimatiellales</taxon>
        <taxon>Pontiellaceae</taxon>
        <taxon>Pontiella</taxon>
    </lineage>
</organism>
<evidence type="ECO:0000313" key="2">
    <source>
        <dbReference type="EMBL" id="VGO15433.1"/>
    </source>
</evidence>
<keyword evidence="3" id="KW-1185">Reference proteome</keyword>
<proteinExistence type="predicted"/>
<dbReference type="InterPro" id="IPR013783">
    <property type="entry name" value="Ig-like_fold"/>
</dbReference>
<reference evidence="2 3" key="1">
    <citation type="submission" date="2019-04" db="EMBL/GenBank/DDBJ databases">
        <authorList>
            <person name="Van Vliet M D."/>
        </authorList>
    </citation>
    <scope>NUCLEOTIDE SEQUENCE [LARGE SCALE GENOMIC DNA]</scope>
    <source>
        <strain evidence="2 3">F1</strain>
    </source>
</reference>
<dbReference type="InterPro" id="IPR035986">
    <property type="entry name" value="PKD_dom_sf"/>
</dbReference>
<evidence type="ECO:0000313" key="3">
    <source>
        <dbReference type="Proteomes" id="UP000366872"/>
    </source>
</evidence>
<feature type="signal peptide" evidence="1">
    <location>
        <begin position="1"/>
        <end position="22"/>
    </location>
</feature>
<dbReference type="Pfam" id="PF15892">
    <property type="entry name" value="BNR_4"/>
    <property type="match status" value="1"/>
</dbReference>
<accession>A0A6C2U6A3</accession>
<evidence type="ECO:0008006" key="4">
    <source>
        <dbReference type="Google" id="ProtNLM"/>
    </source>
</evidence>
<dbReference type="RefSeq" id="WP_136080997.1">
    <property type="nucleotide sequence ID" value="NZ_CAAHFG010000002.1"/>
</dbReference>
<name>A0A6C2U6A3_PONDE</name>
<dbReference type="EMBL" id="CAAHFG010000002">
    <property type="protein sequence ID" value="VGO15433.1"/>
    <property type="molecule type" value="Genomic_DNA"/>
</dbReference>
<dbReference type="SUPFAM" id="SSF49299">
    <property type="entry name" value="PKD domain"/>
    <property type="match status" value="1"/>
</dbReference>
<dbReference type="Gene3D" id="2.60.40.10">
    <property type="entry name" value="Immunoglobulins"/>
    <property type="match status" value="1"/>
</dbReference>